<dbReference type="Pfam" id="PF03732">
    <property type="entry name" value="Retrotrans_gag"/>
    <property type="match status" value="1"/>
</dbReference>
<evidence type="ECO:0000313" key="3">
    <source>
        <dbReference type="EnsemblPlants" id="OB06G22640.1"/>
    </source>
</evidence>
<dbReference type="PANTHER" id="PTHR33223">
    <property type="entry name" value="CCHC-TYPE DOMAIN-CONTAINING PROTEIN"/>
    <property type="match status" value="1"/>
</dbReference>
<feature type="compositionally biased region" description="Basic residues" evidence="1">
    <location>
        <begin position="451"/>
        <end position="465"/>
    </location>
</feature>
<feature type="compositionally biased region" description="Basic and acidic residues" evidence="1">
    <location>
        <begin position="390"/>
        <end position="402"/>
    </location>
</feature>
<feature type="compositionally biased region" description="Basic and acidic residues" evidence="1">
    <location>
        <begin position="81"/>
        <end position="91"/>
    </location>
</feature>
<feature type="domain" description="Retrotransposon gag" evidence="2">
    <location>
        <begin position="245"/>
        <end position="298"/>
    </location>
</feature>
<feature type="compositionally biased region" description="Polar residues" evidence="1">
    <location>
        <begin position="409"/>
        <end position="422"/>
    </location>
</feature>
<dbReference type="InterPro" id="IPR005162">
    <property type="entry name" value="Retrotrans_gag_dom"/>
</dbReference>
<sequence length="473" mass="52339">MEGGESCGDGDGATTTRRWAIGAGSAVGKEEGKGRGLYSPVVEDGDDDRHDVGWRPMAMIGDGDGVERRRRSGAVARGGRRRGEEGQRRLEQANGSEQQQGGFMGGGQRVGRGWLAVATCGSWTAVVGLLAAGCACGSGEIGDGSCAGGYTARHGRGDEPRQGSNQSLENLPNLQDMVDLAVHHALINLSGVLEWFERVPLPHRYIVSDFSKFSGQDRISTIEHVSGFLAYCGEASAEDAFTMHFFPMPLSGSTFTWFSSLPPNLVRNWADLEKQFHKYFFARVQQMTLTDLTTVRQRLDELEKHIQLPTGHVISSAEEMKKKRYCKWHNFVSHHTNDCHIFQQQIQSAVEQGRIKLDEAKKLIKIDGHPFLVNMVHANIGYRQSRSSRKHEGTIGAEKEAKNAMSGPATMTTGIVPSSSTAGRRIRLPSREDCPDCNLEEWHETSRCSRLRRPRTPPREPRHRILAHDRLGL</sequence>
<feature type="compositionally biased region" description="Gly residues" evidence="1">
    <location>
        <begin position="1"/>
        <end position="11"/>
    </location>
</feature>
<dbReference type="AlphaFoldDB" id="J3ME20"/>
<evidence type="ECO:0000256" key="1">
    <source>
        <dbReference type="SAM" id="MobiDB-lite"/>
    </source>
</evidence>
<accession>J3ME20</accession>
<dbReference type="Gramene" id="OB06G22640.1">
    <property type="protein sequence ID" value="OB06G22640.1"/>
    <property type="gene ID" value="OB06G22640"/>
</dbReference>
<protein>
    <recommendedName>
        <fullName evidence="2">Retrotransposon gag domain-containing protein</fullName>
    </recommendedName>
</protein>
<reference evidence="3" key="2">
    <citation type="submission" date="2013-04" db="UniProtKB">
        <authorList>
            <consortium name="EnsemblPlants"/>
        </authorList>
    </citation>
    <scope>IDENTIFICATION</scope>
</reference>
<name>J3ME20_ORYBR</name>
<proteinExistence type="predicted"/>
<reference evidence="3" key="1">
    <citation type="journal article" date="2013" name="Nat. Commun.">
        <title>Whole-genome sequencing of Oryza brachyantha reveals mechanisms underlying Oryza genome evolution.</title>
        <authorList>
            <person name="Chen J."/>
            <person name="Huang Q."/>
            <person name="Gao D."/>
            <person name="Wang J."/>
            <person name="Lang Y."/>
            <person name="Liu T."/>
            <person name="Li B."/>
            <person name="Bai Z."/>
            <person name="Luis Goicoechea J."/>
            <person name="Liang C."/>
            <person name="Chen C."/>
            <person name="Zhang W."/>
            <person name="Sun S."/>
            <person name="Liao Y."/>
            <person name="Zhang X."/>
            <person name="Yang L."/>
            <person name="Song C."/>
            <person name="Wang M."/>
            <person name="Shi J."/>
            <person name="Liu G."/>
            <person name="Liu J."/>
            <person name="Zhou H."/>
            <person name="Zhou W."/>
            <person name="Yu Q."/>
            <person name="An N."/>
            <person name="Chen Y."/>
            <person name="Cai Q."/>
            <person name="Wang B."/>
            <person name="Liu B."/>
            <person name="Min J."/>
            <person name="Huang Y."/>
            <person name="Wu H."/>
            <person name="Li Z."/>
            <person name="Zhang Y."/>
            <person name="Yin Y."/>
            <person name="Song W."/>
            <person name="Jiang J."/>
            <person name="Jackson S.A."/>
            <person name="Wing R.A."/>
            <person name="Wang J."/>
            <person name="Chen M."/>
        </authorList>
    </citation>
    <scope>NUCLEOTIDE SEQUENCE [LARGE SCALE GENOMIC DNA]</scope>
    <source>
        <strain evidence="3">cv. IRGC 101232</strain>
    </source>
</reference>
<dbReference type="PANTHER" id="PTHR33223:SF8">
    <property type="entry name" value="OS04G0172440 PROTEIN"/>
    <property type="match status" value="1"/>
</dbReference>
<dbReference type="EnsemblPlants" id="OB06G22640.1">
    <property type="protein sequence ID" value="OB06G22640.1"/>
    <property type="gene ID" value="OB06G22640"/>
</dbReference>
<dbReference type="Proteomes" id="UP000006038">
    <property type="component" value="Chromosome 6"/>
</dbReference>
<feature type="region of interest" description="Disordered" evidence="1">
    <location>
        <begin position="1"/>
        <end position="105"/>
    </location>
</feature>
<keyword evidence="4" id="KW-1185">Reference proteome</keyword>
<evidence type="ECO:0000313" key="4">
    <source>
        <dbReference type="Proteomes" id="UP000006038"/>
    </source>
</evidence>
<feature type="region of interest" description="Disordered" evidence="1">
    <location>
        <begin position="384"/>
        <end position="430"/>
    </location>
</feature>
<feature type="region of interest" description="Disordered" evidence="1">
    <location>
        <begin position="451"/>
        <end position="473"/>
    </location>
</feature>
<organism evidence="3">
    <name type="scientific">Oryza brachyantha</name>
    <name type="common">malo sina</name>
    <dbReference type="NCBI Taxonomy" id="4533"/>
    <lineage>
        <taxon>Eukaryota</taxon>
        <taxon>Viridiplantae</taxon>
        <taxon>Streptophyta</taxon>
        <taxon>Embryophyta</taxon>
        <taxon>Tracheophyta</taxon>
        <taxon>Spermatophyta</taxon>
        <taxon>Magnoliopsida</taxon>
        <taxon>Liliopsida</taxon>
        <taxon>Poales</taxon>
        <taxon>Poaceae</taxon>
        <taxon>BOP clade</taxon>
        <taxon>Oryzoideae</taxon>
        <taxon>Oryzeae</taxon>
        <taxon>Oryzinae</taxon>
        <taxon>Oryza</taxon>
    </lineage>
</organism>
<evidence type="ECO:0000259" key="2">
    <source>
        <dbReference type="Pfam" id="PF03732"/>
    </source>
</evidence>
<dbReference type="HOGENOM" id="CLU_577950_0_0_1"/>